<feature type="coiled-coil region" evidence="5">
    <location>
        <begin position="731"/>
        <end position="761"/>
    </location>
</feature>
<comment type="caution">
    <text evidence="9">The sequence shown here is derived from an EMBL/GenBank/DDBJ whole genome shotgun (WGS) entry which is preliminary data.</text>
</comment>
<dbReference type="InterPro" id="IPR012580">
    <property type="entry name" value="NUC153"/>
</dbReference>
<feature type="region of interest" description="Disordered" evidence="6">
    <location>
        <begin position="796"/>
        <end position="849"/>
    </location>
</feature>
<feature type="compositionally biased region" description="Acidic residues" evidence="6">
    <location>
        <begin position="158"/>
        <end position="184"/>
    </location>
</feature>
<proteinExistence type="inferred from homology"/>
<name>A0A8J1U771_OWEFU</name>
<sequence length="849" mass="96469">MEELKKDERFCHIAKDPRYWKMKKQERKVKIDKRFNAMFEDKRFKLKYSVDKRGRPVNTTSNENLKKFYELSDSDVSDDNDEETENDEIKKSKNKKESKMDKNVKNKLQLDNKTSNVKQSNKDTSKHKDNRSSKTNINTLKLKENRTTHKHNAIKETEDPESDEDGDDEEDLEEDIDESDVEENDTNKRNEILNGRSKRPINVDADQEDSDEEGSESEGSGSEQLESEGLGNEGSGSEGSDSEESSSETDNVDLARGAGNIPTSDEESSGADSDENEGVDPRIGAESSSEDSESDQDAKDEDFDHKWGELDTDAREAVEITNRLAVCNMDWDRIKAQDLLVLFNSFKSAGGVILSVKIYPSEFGKERMALEEKQGPTELVEEKLASDEEETPEGADYHREKLRKYQLQRLKYYYAVVECNSPETGNQIYTECDGIEYEASATKLDLRFIPNDMTFDDPPSSVASDMPDQATYKPSMFFTTALNQSKVALTWDETDPDRKQVLNKKFTPDELEEMDVKDYLASSGSDDDNQGAEYEGLDNDDSDSEDEAEKMSKYKALLEGLEKKDPVEDDTDAGMEITWEPGLKETTEDLVKKKSKENEGQTPWEKYLEKKKEKNIKKREAKAKGKKNESENVETIVAPAGKDDAAAFSDDELPEGVDMNDSYFTEALNEGTAGQPAATKDGKRKKYRKGKKPKDSDLNPKDQQEQAEMSLLMMDEDDGKQHFNLKDIMAVEKKTKNKKKLRKLKEKLKAAEEDTFELSVDDPRFSAVYNSHLYNIDPSAPEFKKTKAMDTIVKEKFKRKEEGNNKNTEEKPSKIPKLQEKPDNSSTLSALVKSVKSKTAQFQQNKKKK</sequence>
<feature type="compositionally biased region" description="Basic and acidic residues" evidence="6">
    <location>
        <begin position="582"/>
        <end position="599"/>
    </location>
</feature>
<dbReference type="InterPro" id="IPR056750">
    <property type="entry name" value="RRM_ESF1"/>
</dbReference>
<evidence type="ECO:0000256" key="5">
    <source>
        <dbReference type="SAM" id="Coils"/>
    </source>
</evidence>
<dbReference type="EMBL" id="CAIIXF020000008">
    <property type="protein sequence ID" value="CAH1791290.1"/>
    <property type="molecule type" value="Genomic_DNA"/>
</dbReference>
<feature type="compositionally biased region" description="Basic and acidic residues" evidence="6">
    <location>
        <begin position="120"/>
        <end position="132"/>
    </location>
</feature>
<feature type="domain" description="ESF1 RRM" evidence="8">
    <location>
        <begin position="321"/>
        <end position="463"/>
    </location>
</feature>
<organism evidence="9 10">
    <name type="scientific">Owenia fusiformis</name>
    <name type="common">Polychaete worm</name>
    <dbReference type="NCBI Taxonomy" id="6347"/>
    <lineage>
        <taxon>Eukaryota</taxon>
        <taxon>Metazoa</taxon>
        <taxon>Spiralia</taxon>
        <taxon>Lophotrochozoa</taxon>
        <taxon>Annelida</taxon>
        <taxon>Polychaeta</taxon>
        <taxon>Sedentaria</taxon>
        <taxon>Canalipalpata</taxon>
        <taxon>Sabellida</taxon>
        <taxon>Oweniida</taxon>
        <taxon>Oweniidae</taxon>
        <taxon>Owenia</taxon>
    </lineage>
</organism>
<evidence type="ECO:0000313" key="9">
    <source>
        <dbReference type="EMBL" id="CAH1791290.1"/>
    </source>
</evidence>
<feature type="compositionally biased region" description="Low complexity" evidence="6">
    <location>
        <begin position="217"/>
        <end position="230"/>
    </location>
</feature>
<evidence type="ECO:0000256" key="1">
    <source>
        <dbReference type="ARBA" id="ARBA00004604"/>
    </source>
</evidence>
<feature type="compositionally biased region" description="Basic and acidic residues" evidence="6">
    <location>
        <begin position="141"/>
        <end position="157"/>
    </location>
</feature>
<feature type="region of interest" description="Disordered" evidence="6">
    <location>
        <begin position="51"/>
        <end position="310"/>
    </location>
</feature>
<dbReference type="OrthoDB" id="431825at2759"/>
<feature type="compositionally biased region" description="Acidic residues" evidence="6">
    <location>
        <begin position="205"/>
        <end position="216"/>
    </location>
</feature>
<keyword evidence="10" id="KW-1185">Reference proteome</keyword>
<keyword evidence="4" id="KW-0539">Nucleus</keyword>
<feature type="compositionally biased region" description="Acidic residues" evidence="6">
    <location>
        <begin position="288"/>
        <end position="301"/>
    </location>
</feature>
<dbReference type="AlphaFoldDB" id="A0A8J1U771"/>
<keyword evidence="3 5" id="KW-0175">Coiled coil</keyword>
<feature type="compositionally biased region" description="Acidic residues" evidence="6">
    <location>
        <begin position="264"/>
        <end position="278"/>
    </location>
</feature>
<feature type="compositionally biased region" description="Basic and acidic residues" evidence="6">
    <location>
        <begin position="87"/>
        <end position="110"/>
    </location>
</feature>
<dbReference type="GO" id="GO:0003723">
    <property type="term" value="F:RNA binding"/>
    <property type="evidence" value="ECO:0007669"/>
    <property type="project" value="TreeGrafter"/>
</dbReference>
<reference evidence="9" key="1">
    <citation type="submission" date="2022-03" db="EMBL/GenBank/DDBJ databases">
        <authorList>
            <person name="Martin C."/>
        </authorList>
    </citation>
    <scope>NUCLEOTIDE SEQUENCE</scope>
</reference>
<feature type="compositionally biased region" description="Polar residues" evidence="6">
    <location>
        <begin position="837"/>
        <end position="849"/>
    </location>
</feature>
<dbReference type="GO" id="GO:0005730">
    <property type="term" value="C:nucleolus"/>
    <property type="evidence" value="ECO:0007669"/>
    <property type="project" value="UniProtKB-SubCell"/>
</dbReference>
<evidence type="ECO:0008006" key="11">
    <source>
        <dbReference type="Google" id="ProtNLM"/>
    </source>
</evidence>
<gene>
    <name evidence="9" type="ORF">OFUS_LOCUS16386</name>
</gene>
<dbReference type="Pfam" id="PF25121">
    <property type="entry name" value="RRM_ESF1"/>
    <property type="match status" value="1"/>
</dbReference>
<dbReference type="PANTHER" id="PTHR12202">
    <property type="entry name" value="ESF1 HOMOLOG"/>
    <property type="match status" value="1"/>
</dbReference>
<dbReference type="GO" id="GO:0006364">
    <property type="term" value="P:rRNA processing"/>
    <property type="evidence" value="ECO:0007669"/>
    <property type="project" value="InterPro"/>
</dbReference>
<evidence type="ECO:0000256" key="4">
    <source>
        <dbReference type="ARBA" id="ARBA00023242"/>
    </source>
</evidence>
<feature type="compositionally biased region" description="Basic and acidic residues" evidence="6">
    <location>
        <begin position="693"/>
        <end position="704"/>
    </location>
</feature>
<accession>A0A8J1U771</accession>
<feature type="compositionally biased region" description="Basic and acidic residues" evidence="6">
    <location>
        <begin position="796"/>
        <end position="823"/>
    </location>
</feature>
<evidence type="ECO:0000259" key="7">
    <source>
        <dbReference type="Pfam" id="PF08159"/>
    </source>
</evidence>
<feature type="domain" description="NUC153" evidence="7">
    <location>
        <begin position="762"/>
        <end position="789"/>
    </location>
</feature>
<feature type="compositionally biased region" description="Basic residues" evidence="6">
    <location>
        <begin position="682"/>
        <end position="692"/>
    </location>
</feature>
<dbReference type="PANTHER" id="PTHR12202:SF0">
    <property type="entry name" value="ESF1 HOMOLOG"/>
    <property type="match status" value="1"/>
</dbReference>
<feature type="region of interest" description="Disordered" evidence="6">
    <location>
        <begin position="371"/>
        <end position="396"/>
    </location>
</feature>
<dbReference type="Proteomes" id="UP000749559">
    <property type="component" value="Unassembled WGS sequence"/>
</dbReference>
<evidence type="ECO:0000256" key="3">
    <source>
        <dbReference type="ARBA" id="ARBA00023054"/>
    </source>
</evidence>
<dbReference type="Pfam" id="PF08159">
    <property type="entry name" value="NUC153"/>
    <property type="match status" value="1"/>
</dbReference>
<evidence type="ECO:0000313" key="10">
    <source>
        <dbReference type="Proteomes" id="UP000749559"/>
    </source>
</evidence>
<feature type="compositionally biased region" description="Acidic residues" evidence="6">
    <location>
        <begin position="525"/>
        <end position="548"/>
    </location>
</feature>
<feature type="compositionally biased region" description="Basic and acidic residues" evidence="6">
    <location>
        <begin position="371"/>
        <end position="386"/>
    </location>
</feature>
<evidence type="ECO:0000259" key="8">
    <source>
        <dbReference type="Pfam" id="PF25121"/>
    </source>
</evidence>
<feature type="region of interest" description="Disordered" evidence="6">
    <location>
        <begin position="520"/>
        <end position="711"/>
    </location>
</feature>
<comment type="similarity">
    <text evidence="2">Belongs to the ESF1 family.</text>
</comment>
<feature type="compositionally biased region" description="Acidic residues" evidence="6">
    <location>
        <begin position="72"/>
        <end position="86"/>
    </location>
</feature>
<feature type="compositionally biased region" description="Acidic residues" evidence="6">
    <location>
        <begin position="240"/>
        <end position="251"/>
    </location>
</feature>
<evidence type="ECO:0000256" key="6">
    <source>
        <dbReference type="SAM" id="MobiDB-lite"/>
    </source>
</evidence>
<comment type="subcellular location">
    <subcellularLocation>
        <location evidence="1">Nucleus</location>
        <location evidence="1">Nucleolus</location>
    </subcellularLocation>
</comment>
<dbReference type="InterPro" id="IPR039754">
    <property type="entry name" value="Esf1"/>
</dbReference>
<evidence type="ECO:0000256" key="2">
    <source>
        <dbReference type="ARBA" id="ARBA00009087"/>
    </source>
</evidence>
<protein>
    <recommendedName>
        <fullName evidence="11">ESF1</fullName>
    </recommendedName>
</protein>